<dbReference type="RefSeq" id="WP_251584898.1">
    <property type="nucleotide sequence ID" value="NZ_JBHTKX010000001.1"/>
</dbReference>
<dbReference type="Proteomes" id="UP001597169">
    <property type="component" value="Unassembled WGS sequence"/>
</dbReference>
<protein>
    <recommendedName>
        <fullName evidence="3">Spo0E like sporulation regulatory protein</fullName>
    </recommendedName>
</protein>
<reference evidence="2" key="1">
    <citation type="journal article" date="2019" name="Int. J. Syst. Evol. Microbiol.">
        <title>The Global Catalogue of Microorganisms (GCM) 10K type strain sequencing project: providing services to taxonomists for standard genome sequencing and annotation.</title>
        <authorList>
            <consortium name="The Broad Institute Genomics Platform"/>
            <consortium name="The Broad Institute Genome Sequencing Center for Infectious Disease"/>
            <person name="Wu L."/>
            <person name="Ma J."/>
        </authorList>
    </citation>
    <scope>NUCLEOTIDE SEQUENCE [LARGE SCALE GENOMIC DNA]</scope>
    <source>
        <strain evidence="2">CCUG 53519</strain>
    </source>
</reference>
<sequence length="51" mass="6008">MMDYEKLLSEVQVKRINQVLSGTKKKPTYTDLCTLLTKKIQEFQECVNNEK</sequence>
<name>A0ABW3PNC2_9BACL</name>
<keyword evidence="2" id="KW-1185">Reference proteome</keyword>
<accession>A0ABW3PNC2</accession>
<comment type="caution">
    <text evidence="1">The sequence shown here is derived from an EMBL/GenBank/DDBJ whole genome shotgun (WGS) entry which is preliminary data.</text>
</comment>
<evidence type="ECO:0000313" key="2">
    <source>
        <dbReference type="Proteomes" id="UP001597169"/>
    </source>
</evidence>
<proteinExistence type="predicted"/>
<evidence type="ECO:0008006" key="3">
    <source>
        <dbReference type="Google" id="ProtNLM"/>
    </source>
</evidence>
<organism evidence="1 2">
    <name type="scientific">Paenibacillus provencensis</name>
    <dbReference type="NCBI Taxonomy" id="441151"/>
    <lineage>
        <taxon>Bacteria</taxon>
        <taxon>Bacillati</taxon>
        <taxon>Bacillota</taxon>
        <taxon>Bacilli</taxon>
        <taxon>Bacillales</taxon>
        <taxon>Paenibacillaceae</taxon>
        <taxon>Paenibacillus</taxon>
    </lineage>
</organism>
<evidence type="ECO:0000313" key="1">
    <source>
        <dbReference type="EMBL" id="MFD1126640.1"/>
    </source>
</evidence>
<dbReference type="EMBL" id="JBHTKX010000001">
    <property type="protein sequence ID" value="MFD1126640.1"/>
    <property type="molecule type" value="Genomic_DNA"/>
</dbReference>
<gene>
    <name evidence="1" type="ORF">ACFQ3J_00430</name>
</gene>